<dbReference type="PANTHER" id="PTHR30086">
    <property type="entry name" value="ARGININE EXPORTER PROTEIN ARGO"/>
    <property type="match status" value="1"/>
</dbReference>
<evidence type="ECO:0000313" key="8">
    <source>
        <dbReference type="Proteomes" id="UP000031368"/>
    </source>
</evidence>
<dbReference type="HOGENOM" id="CLU_087840_1_1_5"/>
<reference evidence="7 8" key="1">
    <citation type="submission" date="2013-11" db="EMBL/GenBank/DDBJ databases">
        <title>Complete genome sequence of Rhizobium gallicum bv. gallicum R602.</title>
        <authorList>
            <person name="Bustos P."/>
            <person name="Santamaria R.I."/>
            <person name="Lozano L."/>
            <person name="Acosta J.L."/>
            <person name="Ormeno-Orrillo E."/>
            <person name="Rogel M.A."/>
            <person name="Romero D."/>
            <person name="Cevallos M.A."/>
            <person name="Martinez-Romero E."/>
            <person name="Gonzalez V."/>
        </authorList>
    </citation>
    <scope>NUCLEOTIDE SEQUENCE [LARGE SCALE GENOMIC DNA]</scope>
    <source>
        <strain evidence="7 8">R602</strain>
    </source>
</reference>
<evidence type="ECO:0000256" key="6">
    <source>
        <dbReference type="SAM" id="Phobius"/>
    </source>
</evidence>
<dbReference type="Proteomes" id="UP000031368">
    <property type="component" value="Chromosome"/>
</dbReference>
<evidence type="ECO:0000256" key="5">
    <source>
        <dbReference type="ARBA" id="ARBA00023136"/>
    </source>
</evidence>
<evidence type="ECO:0000313" key="7">
    <source>
        <dbReference type="EMBL" id="AJD41378.1"/>
    </source>
</evidence>
<feature type="transmembrane region" description="Helical" evidence="6">
    <location>
        <begin position="77"/>
        <end position="96"/>
    </location>
</feature>
<dbReference type="EMBL" id="CP006877">
    <property type="protein sequence ID" value="AJD41378.1"/>
    <property type="molecule type" value="Genomic_DNA"/>
</dbReference>
<gene>
    <name evidence="7" type="ORF">RGR602_CH02050</name>
</gene>
<feature type="transmembrane region" description="Helical" evidence="6">
    <location>
        <begin position="185"/>
        <end position="210"/>
    </location>
</feature>
<organism evidence="7 8">
    <name type="scientific">Rhizobium gallicum bv. gallicum R602sp</name>
    <dbReference type="NCBI Taxonomy" id="1041138"/>
    <lineage>
        <taxon>Bacteria</taxon>
        <taxon>Pseudomonadati</taxon>
        <taxon>Pseudomonadota</taxon>
        <taxon>Alphaproteobacteria</taxon>
        <taxon>Hyphomicrobiales</taxon>
        <taxon>Rhizobiaceae</taxon>
        <taxon>Rhizobium/Agrobacterium group</taxon>
        <taxon>Rhizobium</taxon>
    </lineage>
</organism>
<sequence>MIIETLLLLFAKGALLGLIVTAPPGPIATLCINRSLHRGFGSGAAIGIGAALGDACYALVAAAGLAMVSVIVDDYSLPIAAAGGALLIFLGIRDLMTPPAGALQVGARDLLRTIASTFLLAISNPGALLSFGGLFAGLGLVDGKTVTEVASIVIGVFFGAMVWWTALSAAVNLARDRISSDLTLLIRRISGGLIIAFGTVVLGFAARLLLA</sequence>
<feature type="transmembrane region" description="Helical" evidence="6">
    <location>
        <begin position="6"/>
        <end position="32"/>
    </location>
</feature>
<comment type="subcellular location">
    <subcellularLocation>
        <location evidence="1">Cell membrane</location>
        <topology evidence="1">Multi-pass membrane protein</topology>
    </subcellularLocation>
</comment>
<dbReference type="Pfam" id="PF01810">
    <property type="entry name" value="LysE"/>
    <property type="match status" value="1"/>
</dbReference>
<dbReference type="InterPro" id="IPR001123">
    <property type="entry name" value="LeuE-type"/>
</dbReference>
<feature type="transmembrane region" description="Helical" evidence="6">
    <location>
        <begin position="117"/>
        <end position="140"/>
    </location>
</feature>
<accession>A0A0B4X4F3</accession>
<keyword evidence="2" id="KW-1003">Cell membrane</keyword>
<dbReference type="GO" id="GO:0005886">
    <property type="term" value="C:plasma membrane"/>
    <property type="evidence" value="ECO:0007669"/>
    <property type="project" value="UniProtKB-SubCell"/>
</dbReference>
<dbReference type="GO" id="GO:0015171">
    <property type="term" value="F:amino acid transmembrane transporter activity"/>
    <property type="evidence" value="ECO:0007669"/>
    <property type="project" value="TreeGrafter"/>
</dbReference>
<dbReference type="PANTHER" id="PTHR30086:SF20">
    <property type="entry name" value="ARGININE EXPORTER PROTEIN ARGO-RELATED"/>
    <property type="match status" value="1"/>
</dbReference>
<keyword evidence="8" id="KW-1185">Reference proteome</keyword>
<feature type="transmembrane region" description="Helical" evidence="6">
    <location>
        <begin position="44"/>
        <end position="71"/>
    </location>
</feature>
<evidence type="ECO:0000256" key="2">
    <source>
        <dbReference type="ARBA" id="ARBA00022475"/>
    </source>
</evidence>
<dbReference type="KEGG" id="rga:RGR602_CH02050"/>
<keyword evidence="4 6" id="KW-1133">Transmembrane helix</keyword>
<dbReference type="AlphaFoldDB" id="A0A0B4X4F3"/>
<evidence type="ECO:0000256" key="4">
    <source>
        <dbReference type="ARBA" id="ARBA00022989"/>
    </source>
</evidence>
<dbReference type="RefSeq" id="WP_223843993.1">
    <property type="nucleotide sequence ID" value="NZ_CP006877.1"/>
</dbReference>
<keyword evidence="5 6" id="KW-0472">Membrane</keyword>
<name>A0A0B4X4F3_9HYPH</name>
<evidence type="ECO:0000256" key="1">
    <source>
        <dbReference type="ARBA" id="ARBA00004651"/>
    </source>
</evidence>
<feature type="transmembrane region" description="Helical" evidence="6">
    <location>
        <begin position="152"/>
        <end position="173"/>
    </location>
</feature>
<protein>
    <submittedName>
        <fullName evidence="7">LysE family amino acid efflux protein</fullName>
    </submittedName>
</protein>
<evidence type="ECO:0000256" key="3">
    <source>
        <dbReference type="ARBA" id="ARBA00022692"/>
    </source>
</evidence>
<keyword evidence="3 6" id="KW-0812">Transmembrane</keyword>
<proteinExistence type="predicted"/>